<name>A0A840PGV6_9ACTN</name>
<gene>
    <name evidence="2" type="ORF">HNP84_005001</name>
</gene>
<evidence type="ECO:0000313" key="2">
    <source>
        <dbReference type="EMBL" id="MBB5135265.1"/>
    </source>
</evidence>
<reference evidence="2 3" key="1">
    <citation type="submission" date="2020-08" db="EMBL/GenBank/DDBJ databases">
        <title>Genomic Encyclopedia of Type Strains, Phase IV (KMG-IV): sequencing the most valuable type-strain genomes for metagenomic binning, comparative biology and taxonomic classification.</title>
        <authorList>
            <person name="Goeker M."/>
        </authorList>
    </citation>
    <scope>NUCLEOTIDE SEQUENCE [LARGE SCALE GENOMIC DNA]</scope>
    <source>
        <strain evidence="2 3">DSM 45615</strain>
    </source>
</reference>
<protein>
    <submittedName>
        <fullName evidence="2">Uncharacterized protein</fullName>
    </submittedName>
</protein>
<feature type="region of interest" description="Disordered" evidence="1">
    <location>
        <begin position="97"/>
        <end position="124"/>
    </location>
</feature>
<accession>A0A840PGV6</accession>
<organism evidence="2 3">
    <name type="scientific">Thermocatellispora tengchongensis</name>
    <dbReference type="NCBI Taxonomy" id="1073253"/>
    <lineage>
        <taxon>Bacteria</taxon>
        <taxon>Bacillati</taxon>
        <taxon>Actinomycetota</taxon>
        <taxon>Actinomycetes</taxon>
        <taxon>Streptosporangiales</taxon>
        <taxon>Streptosporangiaceae</taxon>
        <taxon>Thermocatellispora</taxon>
    </lineage>
</organism>
<comment type="caution">
    <text evidence="2">The sequence shown here is derived from an EMBL/GenBank/DDBJ whole genome shotgun (WGS) entry which is preliminary data.</text>
</comment>
<sequence>MRQNVTTGWEVHTTAGRHRDVRVHMPRLDDPGLFVCDVHDGRGRTISGVTRDQAEAVEFTSDTLAGMPSGATALIRKAWPDPSGGATYTYGPTVWERRTRANGEAPIPGETRSGGTDGGSPDAW</sequence>
<evidence type="ECO:0000256" key="1">
    <source>
        <dbReference type="SAM" id="MobiDB-lite"/>
    </source>
</evidence>
<dbReference type="Proteomes" id="UP000578449">
    <property type="component" value="Unassembled WGS sequence"/>
</dbReference>
<dbReference type="RefSeq" id="WP_185052203.1">
    <property type="nucleotide sequence ID" value="NZ_BAABIX010000015.1"/>
</dbReference>
<evidence type="ECO:0000313" key="3">
    <source>
        <dbReference type="Proteomes" id="UP000578449"/>
    </source>
</evidence>
<dbReference type="AlphaFoldDB" id="A0A840PGV6"/>
<keyword evidence="3" id="KW-1185">Reference proteome</keyword>
<proteinExistence type="predicted"/>
<dbReference type="EMBL" id="JACHGN010000010">
    <property type="protein sequence ID" value="MBB5135265.1"/>
    <property type="molecule type" value="Genomic_DNA"/>
</dbReference>